<organism evidence="2 3">
    <name type="scientific">Dreissena polymorpha</name>
    <name type="common">Zebra mussel</name>
    <name type="synonym">Mytilus polymorpha</name>
    <dbReference type="NCBI Taxonomy" id="45954"/>
    <lineage>
        <taxon>Eukaryota</taxon>
        <taxon>Metazoa</taxon>
        <taxon>Spiralia</taxon>
        <taxon>Lophotrochozoa</taxon>
        <taxon>Mollusca</taxon>
        <taxon>Bivalvia</taxon>
        <taxon>Autobranchia</taxon>
        <taxon>Heteroconchia</taxon>
        <taxon>Euheterodonta</taxon>
        <taxon>Imparidentia</taxon>
        <taxon>Neoheterodontei</taxon>
        <taxon>Myida</taxon>
        <taxon>Dreissenoidea</taxon>
        <taxon>Dreissenidae</taxon>
        <taxon>Dreissena</taxon>
    </lineage>
</organism>
<name>A0A9D4SBG7_DREPO</name>
<evidence type="ECO:0000313" key="3">
    <source>
        <dbReference type="Proteomes" id="UP000828390"/>
    </source>
</evidence>
<evidence type="ECO:0000256" key="1">
    <source>
        <dbReference type="SAM" id="Phobius"/>
    </source>
</evidence>
<proteinExistence type="predicted"/>
<accession>A0A9D4SBG7</accession>
<gene>
    <name evidence="2" type="ORF">DPMN_021991</name>
</gene>
<keyword evidence="3" id="KW-1185">Reference proteome</keyword>
<feature type="transmembrane region" description="Helical" evidence="1">
    <location>
        <begin position="12"/>
        <end position="36"/>
    </location>
</feature>
<reference evidence="2" key="1">
    <citation type="journal article" date="2019" name="bioRxiv">
        <title>The Genome of the Zebra Mussel, Dreissena polymorpha: A Resource for Invasive Species Research.</title>
        <authorList>
            <person name="McCartney M.A."/>
            <person name="Auch B."/>
            <person name="Kono T."/>
            <person name="Mallez S."/>
            <person name="Zhang Y."/>
            <person name="Obille A."/>
            <person name="Becker A."/>
            <person name="Abrahante J.E."/>
            <person name="Garbe J."/>
            <person name="Badalamenti J.P."/>
            <person name="Herman A."/>
            <person name="Mangelson H."/>
            <person name="Liachko I."/>
            <person name="Sullivan S."/>
            <person name="Sone E.D."/>
            <person name="Koren S."/>
            <person name="Silverstein K.A.T."/>
            <person name="Beckman K.B."/>
            <person name="Gohl D.M."/>
        </authorList>
    </citation>
    <scope>NUCLEOTIDE SEQUENCE</scope>
    <source>
        <strain evidence="2">Duluth1</strain>
        <tissue evidence="2">Whole animal</tissue>
    </source>
</reference>
<comment type="caution">
    <text evidence="2">The sequence shown here is derived from an EMBL/GenBank/DDBJ whole genome shotgun (WGS) entry which is preliminary data.</text>
</comment>
<reference evidence="2" key="2">
    <citation type="submission" date="2020-11" db="EMBL/GenBank/DDBJ databases">
        <authorList>
            <person name="McCartney M.A."/>
            <person name="Auch B."/>
            <person name="Kono T."/>
            <person name="Mallez S."/>
            <person name="Becker A."/>
            <person name="Gohl D.M."/>
            <person name="Silverstein K.A.T."/>
            <person name="Koren S."/>
            <person name="Bechman K.B."/>
            <person name="Herman A."/>
            <person name="Abrahante J.E."/>
            <person name="Garbe J."/>
        </authorList>
    </citation>
    <scope>NUCLEOTIDE SEQUENCE</scope>
    <source>
        <strain evidence="2">Duluth1</strain>
        <tissue evidence="2">Whole animal</tissue>
    </source>
</reference>
<dbReference type="AlphaFoldDB" id="A0A9D4SBG7"/>
<protein>
    <submittedName>
        <fullName evidence="2">Uncharacterized protein</fullName>
    </submittedName>
</protein>
<keyword evidence="1" id="KW-1133">Transmembrane helix</keyword>
<dbReference type="Proteomes" id="UP000828390">
    <property type="component" value="Unassembled WGS sequence"/>
</dbReference>
<dbReference type="EMBL" id="JAIWYP010000001">
    <property type="protein sequence ID" value="KAH3897795.1"/>
    <property type="molecule type" value="Genomic_DNA"/>
</dbReference>
<keyword evidence="1" id="KW-0472">Membrane</keyword>
<sequence>MMVNDDKVCANYMAIISNTTIMTVLQLLQMMTVFGIRLISVSQPGTVEARA</sequence>
<evidence type="ECO:0000313" key="2">
    <source>
        <dbReference type="EMBL" id="KAH3897795.1"/>
    </source>
</evidence>
<keyword evidence="1" id="KW-0812">Transmembrane</keyword>